<protein>
    <recommendedName>
        <fullName evidence="15">Ferritin</fullName>
        <ecNumber evidence="15">1.16.3.1</ecNumber>
    </recommendedName>
</protein>
<feature type="binding site" evidence="14">
    <location>
        <position position="238"/>
    </location>
    <ligand>
        <name>Fe cation</name>
        <dbReference type="ChEBI" id="CHEBI:24875"/>
        <label>1</label>
    </ligand>
</feature>
<evidence type="ECO:0000256" key="7">
    <source>
        <dbReference type="ARBA" id="ARBA00022729"/>
    </source>
</evidence>
<comment type="subunit">
    <text evidence="13">Oligomer of 12 light (L) chains and 12 heavy (H) chains; L and H chains are disulfide-linked. The functional molecule forms a roughly spherical shell with a diameter of 12 nm and contains a central cavity into which the insoluble ferric iron core is deposited.</text>
</comment>
<feature type="binding site" evidence="14">
    <location>
        <position position="115"/>
    </location>
    <ligand>
        <name>Fe cation</name>
        <dbReference type="ChEBI" id="CHEBI:24875"/>
        <label>1</label>
    </ligand>
</feature>
<evidence type="ECO:0000256" key="15">
    <source>
        <dbReference type="RuleBase" id="RU361145"/>
    </source>
</evidence>
<dbReference type="Gene3D" id="1.20.1260.10">
    <property type="match status" value="1"/>
</dbReference>
<evidence type="ECO:0000256" key="11">
    <source>
        <dbReference type="ARBA" id="ARBA00023157"/>
    </source>
</evidence>
<dbReference type="InterPro" id="IPR009040">
    <property type="entry name" value="Ferritin-like_diiron"/>
</dbReference>
<dbReference type="GO" id="GO:0004322">
    <property type="term" value="F:ferroxidase activity"/>
    <property type="evidence" value="ECO:0007669"/>
    <property type="project" value="UniProtKB-EC"/>
</dbReference>
<dbReference type="SMR" id="B4K9S1"/>
<dbReference type="AlphaFoldDB" id="B4K9S1"/>
<dbReference type="InterPro" id="IPR008331">
    <property type="entry name" value="Ferritin_DPS_dom"/>
</dbReference>
<evidence type="ECO:0000256" key="13">
    <source>
        <dbReference type="ARBA" id="ARBA00063343"/>
    </source>
</evidence>
<evidence type="ECO:0000256" key="5">
    <source>
        <dbReference type="ARBA" id="ARBA00022525"/>
    </source>
</evidence>
<evidence type="ECO:0000256" key="12">
    <source>
        <dbReference type="ARBA" id="ARBA00047990"/>
    </source>
</evidence>
<keyword evidence="11" id="KW-1015">Disulfide bond</keyword>
<dbReference type="PROSITE" id="PS50905">
    <property type="entry name" value="FERRITIN_LIKE"/>
    <property type="match status" value="1"/>
</dbReference>
<reference evidence="17 18" key="1">
    <citation type="journal article" date="2007" name="Nature">
        <title>Evolution of genes and genomes on the Drosophila phylogeny.</title>
        <authorList>
            <consortium name="Drosophila 12 Genomes Consortium"/>
            <person name="Clark A.G."/>
            <person name="Eisen M.B."/>
            <person name="Smith D.R."/>
            <person name="Bergman C.M."/>
            <person name="Oliver B."/>
            <person name="Markow T.A."/>
            <person name="Kaufman T.C."/>
            <person name="Kellis M."/>
            <person name="Gelbart W."/>
            <person name="Iyer V.N."/>
            <person name="Pollard D.A."/>
            <person name="Sackton T.B."/>
            <person name="Larracuente A.M."/>
            <person name="Singh N.D."/>
            <person name="Abad J.P."/>
            <person name="Abt D.N."/>
            <person name="Adryan B."/>
            <person name="Aguade M."/>
            <person name="Akashi H."/>
            <person name="Anderson W.W."/>
            <person name="Aquadro C.F."/>
            <person name="Ardell D.H."/>
            <person name="Arguello R."/>
            <person name="Artieri C.G."/>
            <person name="Barbash D.A."/>
            <person name="Barker D."/>
            <person name="Barsanti P."/>
            <person name="Batterham P."/>
            <person name="Batzoglou S."/>
            <person name="Begun D."/>
            <person name="Bhutkar A."/>
            <person name="Blanco E."/>
            <person name="Bosak S.A."/>
            <person name="Bradley R.K."/>
            <person name="Brand A.D."/>
            <person name="Brent M.R."/>
            <person name="Brooks A.N."/>
            <person name="Brown R.H."/>
            <person name="Butlin R.K."/>
            <person name="Caggese C."/>
            <person name="Calvi B.R."/>
            <person name="Bernardo de Carvalho A."/>
            <person name="Caspi A."/>
            <person name="Castrezana S."/>
            <person name="Celniker S.E."/>
            <person name="Chang J.L."/>
            <person name="Chapple C."/>
            <person name="Chatterji S."/>
            <person name="Chinwalla A."/>
            <person name="Civetta A."/>
            <person name="Clifton S.W."/>
            <person name="Comeron J.M."/>
            <person name="Costello J.C."/>
            <person name="Coyne J.A."/>
            <person name="Daub J."/>
            <person name="David R.G."/>
            <person name="Delcher A.L."/>
            <person name="Delehaunty K."/>
            <person name="Do C.B."/>
            <person name="Ebling H."/>
            <person name="Edwards K."/>
            <person name="Eickbush T."/>
            <person name="Evans J.D."/>
            <person name="Filipski A."/>
            <person name="Findeiss S."/>
            <person name="Freyhult E."/>
            <person name="Fulton L."/>
            <person name="Fulton R."/>
            <person name="Garcia A.C."/>
            <person name="Gardiner A."/>
            <person name="Garfield D.A."/>
            <person name="Garvin B.E."/>
            <person name="Gibson G."/>
            <person name="Gilbert D."/>
            <person name="Gnerre S."/>
            <person name="Godfrey J."/>
            <person name="Good R."/>
            <person name="Gotea V."/>
            <person name="Gravely B."/>
            <person name="Greenberg A.J."/>
            <person name="Griffiths-Jones S."/>
            <person name="Gross S."/>
            <person name="Guigo R."/>
            <person name="Gustafson E.A."/>
            <person name="Haerty W."/>
            <person name="Hahn M.W."/>
            <person name="Halligan D.L."/>
            <person name="Halpern A.L."/>
            <person name="Halter G.M."/>
            <person name="Han M.V."/>
            <person name="Heger A."/>
            <person name="Hillier L."/>
            <person name="Hinrichs A.S."/>
            <person name="Holmes I."/>
            <person name="Hoskins R.A."/>
            <person name="Hubisz M.J."/>
            <person name="Hultmark D."/>
            <person name="Huntley M.A."/>
            <person name="Jaffe D.B."/>
            <person name="Jagadeeshan S."/>
            <person name="Jeck W.R."/>
            <person name="Johnson J."/>
            <person name="Jones C.D."/>
            <person name="Jordan W.C."/>
            <person name="Karpen G.H."/>
            <person name="Kataoka E."/>
            <person name="Keightley P.D."/>
            <person name="Kheradpour P."/>
            <person name="Kirkness E.F."/>
            <person name="Koerich L.B."/>
            <person name="Kristiansen K."/>
            <person name="Kudrna D."/>
            <person name="Kulathinal R.J."/>
            <person name="Kumar S."/>
            <person name="Kwok R."/>
            <person name="Lander E."/>
            <person name="Langley C.H."/>
            <person name="Lapoint R."/>
            <person name="Lazzaro B.P."/>
            <person name="Lee S.J."/>
            <person name="Levesque L."/>
            <person name="Li R."/>
            <person name="Lin C.F."/>
            <person name="Lin M.F."/>
            <person name="Lindblad-Toh K."/>
            <person name="Llopart A."/>
            <person name="Long M."/>
            <person name="Low L."/>
            <person name="Lozovsky E."/>
            <person name="Lu J."/>
            <person name="Luo M."/>
            <person name="Machado C.A."/>
            <person name="Makalowski W."/>
            <person name="Marzo M."/>
            <person name="Matsuda M."/>
            <person name="Matzkin L."/>
            <person name="McAllister B."/>
            <person name="McBride C.S."/>
            <person name="McKernan B."/>
            <person name="McKernan K."/>
            <person name="Mendez-Lago M."/>
            <person name="Minx P."/>
            <person name="Mollenhauer M.U."/>
            <person name="Montooth K."/>
            <person name="Mount S.M."/>
            <person name="Mu X."/>
            <person name="Myers E."/>
            <person name="Negre B."/>
            <person name="Newfeld S."/>
            <person name="Nielsen R."/>
            <person name="Noor M.A."/>
            <person name="O'Grady P."/>
            <person name="Pachter L."/>
            <person name="Papaceit M."/>
            <person name="Parisi M.J."/>
            <person name="Parisi M."/>
            <person name="Parts L."/>
            <person name="Pedersen J.S."/>
            <person name="Pesole G."/>
            <person name="Phillippy A.M."/>
            <person name="Ponting C.P."/>
            <person name="Pop M."/>
            <person name="Porcelli D."/>
            <person name="Powell J.R."/>
            <person name="Prohaska S."/>
            <person name="Pruitt K."/>
            <person name="Puig M."/>
            <person name="Quesneville H."/>
            <person name="Ram K.R."/>
            <person name="Rand D."/>
            <person name="Rasmussen M.D."/>
            <person name="Reed L.K."/>
            <person name="Reenan R."/>
            <person name="Reily A."/>
            <person name="Remington K.A."/>
            <person name="Rieger T.T."/>
            <person name="Ritchie M.G."/>
            <person name="Robin C."/>
            <person name="Rogers Y.H."/>
            <person name="Rohde C."/>
            <person name="Rozas J."/>
            <person name="Rubenfield M.J."/>
            <person name="Ruiz A."/>
            <person name="Russo S."/>
            <person name="Salzberg S.L."/>
            <person name="Sanchez-Gracia A."/>
            <person name="Saranga D.J."/>
            <person name="Sato H."/>
            <person name="Schaeffer S.W."/>
            <person name="Schatz M.C."/>
            <person name="Schlenke T."/>
            <person name="Schwartz R."/>
            <person name="Segarra C."/>
            <person name="Singh R.S."/>
            <person name="Sirot L."/>
            <person name="Sirota M."/>
            <person name="Sisneros N.B."/>
            <person name="Smith C.D."/>
            <person name="Smith T.F."/>
            <person name="Spieth J."/>
            <person name="Stage D.E."/>
            <person name="Stark A."/>
            <person name="Stephan W."/>
            <person name="Strausberg R.L."/>
            <person name="Strempel S."/>
            <person name="Sturgill D."/>
            <person name="Sutton G."/>
            <person name="Sutton G.G."/>
            <person name="Tao W."/>
            <person name="Teichmann S."/>
            <person name="Tobari Y.N."/>
            <person name="Tomimura Y."/>
            <person name="Tsolas J.M."/>
            <person name="Valente V.L."/>
            <person name="Venter E."/>
            <person name="Venter J.C."/>
            <person name="Vicario S."/>
            <person name="Vieira F.G."/>
            <person name="Vilella A.J."/>
            <person name="Villasante A."/>
            <person name="Walenz B."/>
            <person name="Wang J."/>
            <person name="Wasserman M."/>
            <person name="Watts T."/>
            <person name="Wilson D."/>
            <person name="Wilson R.K."/>
            <person name="Wing R.A."/>
            <person name="Wolfner M.F."/>
            <person name="Wong A."/>
            <person name="Wong G.K."/>
            <person name="Wu C.I."/>
            <person name="Wu G."/>
            <person name="Yamamoto D."/>
            <person name="Yang H.P."/>
            <person name="Yang S.P."/>
            <person name="Yorke J.A."/>
            <person name="Yoshida K."/>
            <person name="Zdobnov E."/>
            <person name="Zhang P."/>
            <person name="Zhang Y."/>
            <person name="Zimin A.V."/>
            <person name="Baldwin J."/>
            <person name="Abdouelleil A."/>
            <person name="Abdulkadir J."/>
            <person name="Abebe A."/>
            <person name="Abera B."/>
            <person name="Abreu J."/>
            <person name="Acer S.C."/>
            <person name="Aftuck L."/>
            <person name="Alexander A."/>
            <person name="An P."/>
            <person name="Anderson E."/>
            <person name="Anderson S."/>
            <person name="Arachi H."/>
            <person name="Azer M."/>
            <person name="Bachantsang P."/>
            <person name="Barry A."/>
            <person name="Bayul T."/>
            <person name="Berlin A."/>
            <person name="Bessette D."/>
            <person name="Bloom T."/>
            <person name="Blye J."/>
            <person name="Boguslavskiy L."/>
            <person name="Bonnet C."/>
            <person name="Boukhgalter B."/>
            <person name="Bourzgui I."/>
            <person name="Brown A."/>
            <person name="Cahill P."/>
            <person name="Channer S."/>
            <person name="Cheshatsang Y."/>
            <person name="Chuda L."/>
            <person name="Citroen M."/>
            <person name="Collymore A."/>
            <person name="Cooke P."/>
            <person name="Costello M."/>
            <person name="D'Aco K."/>
            <person name="Daza R."/>
            <person name="De Haan G."/>
            <person name="DeGray S."/>
            <person name="DeMaso C."/>
            <person name="Dhargay N."/>
            <person name="Dooley K."/>
            <person name="Dooley E."/>
            <person name="Doricent M."/>
            <person name="Dorje P."/>
            <person name="Dorjee K."/>
            <person name="Dupes A."/>
            <person name="Elong R."/>
            <person name="Falk J."/>
            <person name="Farina A."/>
            <person name="Faro S."/>
            <person name="Ferguson D."/>
            <person name="Fisher S."/>
            <person name="Foley C.D."/>
            <person name="Franke A."/>
            <person name="Friedrich D."/>
            <person name="Gadbois L."/>
            <person name="Gearin G."/>
            <person name="Gearin C.R."/>
            <person name="Giannoukos G."/>
            <person name="Goode T."/>
            <person name="Graham J."/>
            <person name="Grandbois E."/>
            <person name="Grewal S."/>
            <person name="Gyaltsen K."/>
            <person name="Hafez N."/>
            <person name="Hagos B."/>
            <person name="Hall J."/>
            <person name="Henson C."/>
            <person name="Hollinger A."/>
            <person name="Honan T."/>
            <person name="Huard M.D."/>
            <person name="Hughes L."/>
            <person name="Hurhula B."/>
            <person name="Husby M.E."/>
            <person name="Kamat A."/>
            <person name="Kanga B."/>
            <person name="Kashin S."/>
            <person name="Khazanovich D."/>
            <person name="Kisner P."/>
            <person name="Lance K."/>
            <person name="Lara M."/>
            <person name="Lee W."/>
            <person name="Lennon N."/>
            <person name="Letendre F."/>
            <person name="LeVine R."/>
            <person name="Lipovsky A."/>
            <person name="Liu X."/>
            <person name="Liu J."/>
            <person name="Liu S."/>
            <person name="Lokyitsang T."/>
            <person name="Lokyitsang Y."/>
            <person name="Lubonja R."/>
            <person name="Lui A."/>
            <person name="MacDonald P."/>
            <person name="Magnisalis V."/>
            <person name="Maru K."/>
            <person name="Matthews C."/>
            <person name="McCusker W."/>
            <person name="McDonough S."/>
            <person name="Mehta T."/>
            <person name="Meldrim J."/>
            <person name="Meneus L."/>
            <person name="Mihai O."/>
            <person name="Mihalev A."/>
            <person name="Mihova T."/>
            <person name="Mittelman R."/>
            <person name="Mlenga V."/>
            <person name="Montmayeur A."/>
            <person name="Mulrain L."/>
            <person name="Navidi A."/>
            <person name="Naylor J."/>
            <person name="Negash T."/>
            <person name="Nguyen T."/>
            <person name="Nguyen N."/>
            <person name="Nicol R."/>
            <person name="Norbu C."/>
            <person name="Norbu N."/>
            <person name="Novod N."/>
            <person name="O'Neill B."/>
            <person name="Osman S."/>
            <person name="Markiewicz E."/>
            <person name="Oyono O.L."/>
            <person name="Patti C."/>
            <person name="Phunkhang P."/>
            <person name="Pierre F."/>
            <person name="Priest M."/>
            <person name="Raghuraman S."/>
            <person name="Rege F."/>
            <person name="Reyes R."/>
            <person name="Rise C."/>
            <person name="Rogov P."/>
            <person name="Ross K."/>
            <person name="Ryan E."/>
            <person name="Settipalli S."/>
            <person name="Shea T."/>
            <person name="Sherpa N."/>
            <person name="Shi L."/>
            <person name="Shih D."/>
            <person name="Sparrow T."/>
            <person name="Spaulding J."/>
            <person name="Stalker J."/>
            <person name="Stange-Thomann N."/>
            <person name="Stavropoulos S."/>
            <person name="Stone C."/>
            <person name="Strader C."/>
            <person name="Tesfaye S."/>
            <person name="Thomson T."/>
            <person name="Thoulutsang Y."/>
            <person name="Thoulutsang D."/>
            <person name="Topham K."/>
            <person name="Topping I."/>
            <person name="Tsamla T."/>
            <person name="Vassiliev H."/>
            <person name="Vo A."/>
            <person name="Wangchuk T."/>
            <person name="Wangdi T."/>
            <person name="Weiand M."/>
            <person name="Wilkinson J."/>
            <person name="Wilson A."/>
            <person name="Yadav S."/>
            <person name="Young G."/>
            <person name="Yu Q."/>
            <person name="Zembek L."/>
            <person name="Zhong D."/>
            <person name="Zimmer A."/>
            <person name="Zwirko Z."/>
            <person name="Jaffe D.B."/>
            <person name="Alvarez P."/>
            <person name="Brockman W."/>
            <person name="Butler J."/>
            <person name="Chin C."/>
            <person name="Gnerre S."/>
            <person name="Grabherr M."/>
            <person name="Kleber M."/>
            <person name="Mauceli E."/>
            <person name="MacCallum I."/>
        </authorList>
    </citation>
    <scope>NUCLEOTIDE SEQUENCE [LARGE SCALE GENOMIC DNA]</scope>
    <source>
        <strain evidence="18">Tucson 15081-1352.22</strain>
    </source>
</reference>
<dbReference type="FunFam" id="1.20.1260.10:FF:000017">
    <property type="entry name" value="Ferritin"/>
    <property type="match status" value="1"/>
</dbReference>
<evidence type="ECO:0000256" key="6">
    <source>
        <dbReference type="ARBA" id="ARBA00022723"/>
    </source>
</evidence>
<dbReference type="InterPro" id="IPR001519">
    <property type="entry name" value="Ferritin"/>
</dbReference>
<dbReference type="FunCoup" id="B4K9S1">
    <property type="interactions" value="14"/>
</dbReference>
<dbReference type="SUPFAM" id="SSF47240">
    <property type="entry name" value="Ferritin-like"/>
    <property type="match status" value="1"/>
</dbReference>
<dbReference type="OrthoDB" id="186462at2759"/>
<dbReference type="HOGENOM" id="CLU_065681_2_0_1"/>
<comment type="subcellular location">
    <subcellularLocation>
        <location evidence="1">Golgi apparatus</location>
    </subcellularLocation>
    <subcellularLocation>
        <location evidence="2">Secreted</location>
    </subcellularLocation>
</comment>
<feature type="binding site" evidence="14">
    <location>
        <position position="153"/>
    </location>
    <ligand>
        <name>Fe cation</name>
        <dbReference type="ChEBI" id="CHEBI:24875"/>
        <label>1</label>
    </ligand>
</feature>
<evidence type="ECO:0000256" key="8">
    <source>
        <dbReference type="ARBA" id="ARBA00023002"/>
    </source>
</evidence>
<evidence type="ECO:0000313" key="17">
    <source>
        <dbReference type="EMBL" id="EDW14546.2"/>
    </source>
</evidence>
<accession>B4K9S1</accession>
<dbReference type="GO" id="GO:1990461">
    <property type="term" value="P:detoxification of iron ion"/>
    <property type="evidence" value="ECO:0007669"/>
    <property type="project" value="EnsemblMetazoa"/>
</dbReference>
<dbReference type="InterPro" id="IPR009078">
    <property type="entry name" value="Ferritin-like_SF"/>
</dbReference>
<keyword evidence="10" id="KW-0333">Golgi apparatus</keyword>
<evidence type="ECO:0000256" key="9">
    <source>
        <dbReference type="ARBA" id="ARBA00023004"/>
    </source>
</evidence>
<dbReference type="PANTHER" id="PTHR11431">
    <property type="entry name" value="FERRITIN"/>
    <property type="match status" value="1"/>
</dbReference>
<comment type="function">
    <text evidence="15">Stores iron in a soluble, non-toxic, readily available form. Important for iron homeostasis. Iron is taken up in the ferrous form and deposited as ferric hydroxides after oxidation.</text>
</comment>
<dbReference type="eggNOG" id="KOG2332">
    <property type="taxonomic scope" value="Eukaryota"/>
</dbReference>
<keyword evidence="18" id="KW-1185">Reference proteome</keyword>
<dbReference type="GO" id="GO:0005794">
    <property type="term" value="C:Golgi apparatus"/>
    <property type="evidence" value="ECO:0007669"/>
    <property type="project" value="UniProtKB-SubCell"/>
</dbReference>
<feature type="binding site" evidence="14">
    <location>
        <position position="150"/>
    </location>
    <ligand>
        <name>Fe cation</name>
        <dbReference type="ChEBI" id="CHEBI:24875"/>
        <label>1</label>
    </ligand>
</feature>
<keyword evidence="8 15" id="KW-0560">Oxidoreductase</keyword>
<keyword evidence="9 14" id="KW-0408">Iron</keyword>
<sequence>MYSHSALCERERPTTKRLKVFCSTQAPTVCIHIAKARKAEELRKIPNINNNNKRNPKNKMMKFCASFCLLTVLAAINMAQADNLQCNIKSNAAFRGWPDMKEPCIRSMREQIQKEINASMQYLAMAAYFSNDTVNRPGFAEHFFKAAKEEREHGAKLIEYLSMRGELTHTVKDLIKVSPVKVKNWTGLSALEDAFKLETEVTKSIRDLIKTCEGNSKKADDNDYHLVDYLTGVYLEEQLTGQRELAGKITTLEKMMSSQGELGEFLFDKNM</sequence>
<evidence type="ECO:0000313" key="18">
    <source>
        <dbReference type="Proteomes" id="UP000009192"/>
    </source>
</evidence>
<evidence type="ECO:0000256" key="1">
    <source>
        <dbReference type="ARBA" id="ARBA00004555"/>
    </source>
</evidence>
<dbReference type="GO" id="GO:0008198">
    <property type="term" value="F:ferrous iron binding"/>
    <property type="evidence" value="ECO:0007669"/>
    <property type="project" value="EnsemblMetazoa"/>
</dbReference>
<evidence type="ECO:0000256" key="3">
    <source>
        <dbReference type="ARBA" id="ARBA00007513"/>
    </source>
</evidence>
<dbReference type="GO" id="GO:0070288">
    <property type="term" value="C:ferritin complex"/>
    <property type="evidence" value="ECO:0007669"/>
    <property type="project" value="EnsemblMetazoa"/>
</dbReference>
<organism evidence="17 18">
    <name type="scientific">Drosophila mojavensis</name>
    <name type="common">Fruit fly</name>
    <dbReference type="NCBI Taxonomy" id="7230"/>
    <lineage>
        <taxon>Eukaryota</taxon>
        <taxon>Metazoa</taxon>
        <taxon>Ecdysozoa</taxon>
        <taxon>Arthropoda</taxon>
        <taxon>Hexapoda</taxon>
        <taxon>Insecta</taxon>
        <taxon>Pterygota</taxon>
        <taxon>Neoptera</taxon>
        <taxon>Endopterygota</taxon>
        <taxon>Diptera</taxon>
        <taxon>Brachycera</taxon>
        <taxon>Muscomorpha</taxon>
        <taxon>Ephydroidea</taxon>
        <taxon>Drosophilidae</taxon>
        <taxon>Drosophila</taxon>
    </lineage>
</organism>
<dbReference type="PANTHER" id="PTHR11431:SF43">
    <property type="entry name" value="FERRITIN"/>
    <property type="match status" value="1"/>
</dbReference>
<feature type="binding site" evidence="14">
    <location>
        <position position="198"/>
    </location>
    <ligand>
        <name>Fe cation</name>
        <dbReference type="ChEBI" id="CHEBI:24875"/>
        <label>1</label>
    </ligand>
</feature>
<keyword evidence="7" id="KW-0732">Signal</keyword>
<dbReference type="GO" id="GO:0045169">
    <property type="term" value="C:fusome"/>
    <property type="evidence" value="ECO:0007669"/>
    <property type="project" value="EnsemblMetazoa"/>
</dbReference>
<feature type="domain" description="Ferritin-like diiron" evidence="16">
    <location>
        <begin position="98"/>
        <end position="256"/>
    </location>
</feature>
<dbReference type="InterPro" id="IPR012347">
    <property type="entry name" value="Ferritin-like"/>
</dbReference>
<dbReference type="GO" id="GO:0005576">
    <property type="term" value="C:extracellular region"/>
    <property type="evidence" value="ECO:0007669"/>
    <property type="project" value="UniProtKB-SubCell"/>
</dbReference>
<comment type="similarity">
    <text evidence="3 15">Belongs to the ferritin family.</text>
</comment>
<evidence type="ECO:0000256" key="14">
    <source>
        <dbReference type="PIRSR" id="PIRSR601519-1"/>
    </source>
</evidence>
<dbReference type="EMBL" id="CH933806">
    <property type="protein sequence ID" value="EDW14546.2"/>
    <property type="molecule type" value="Genomic_DNA"/>
</dbReference>
<dbReference type="Proteomes" id="UP000009192">
    <property type="component" value="Unassembled WGS sequence"/>
</dbReference>
<comment type="catalytic activity">
    <reaction evidence="12 15">
        <text>4 Fe(2+) + O2 + 4 H(+) = 4 Fe(3+) + 2 H2O</text>
        <dbReference type="Rhea" id="RHEA:11148"/>
        <dbReference type="ChEBI" id="CHEBI:15377"/>
        <dbReference type="ChEBI" id="CHEBI:15378"/>
        <dbReference type="ChEBI" id="CHEBI:15379"/>
        <dbReference type="ChEBI" id="CHEBI:29033"/>
        <dbReference type="ChEBI" id="CHEBI:29034"/>
        <dbReference type="EC" id="1.16.3.1"/>
    </reaction>
</comment>
<dbReference type="EC" id="1.16.3.1" evidence="15"/>
<keyword evidence="6 14" id="KW-0479">Metal-binding</keyword>
<proteinExistence type="inferred from homology"/>
<name>B4K9S1_DROMO</name>
<dbReference type="CDD" id="cd01056">
    <property type="entry name" value="Euk_Ferritin"/>
    <property type="match status" value="1"/>
</dbReference>
<evidence type="ECO:0000256" key="4">
    <source>
        <dbReference type="ARBA" id="ARBA00022434"/>
    </source>
</evidence>
<dbReference type="GO" id="GO:0008199">
    <property type="term" value="F:ferric iron binding"/>
    <property type="evidence" value="ECO:0007669"/>
    <property type="project" value="InterPro"/>
</dbReference>
<dbReference type="InParanoid" id="B4K9S1"/>
<dbReference type="GO" id="GO:0098711">
    <property type="term" value="P:iron ion import across plasma membrane"/>
    <property type="evidence" value="ECO:0007669"/>
    <property type="project" value="EnsemblMetazoa"/>
</dbReference>
<keyword evidence="4 15" id="KW-0409">Iron storage</keyword>
<evidence type="ECO:0000259" key="16">
    <source>
        <dbReference type="PROSITE" id="PS50905"/>
    </source>
</evidence>
<dbReference type="Pfam" id="PF00210">
    <property type="entry name" value="Ferritin"/>
    <property type="match status" value="1"/>
</dbReference>
<dbReference type="KEGG" id="dmo:Dmoj_GI24318"/>
<gene>
    <name evidence="17" type="primary">Dmoj\GI24318</name>
    <name evidence="17" type="ORF">Dmoj_GI24318</name>
</gene>
<evidence type="ECO:0000256" key="2">
    <source>
        <dbReference type="ARBA" id="ARBA00004613"/>
    </source>
</evidence>
<evidence type="ECO:0000256" key="10">
    <source>
        <dbReference type="ARBA" id="ARBA00023034"/>
    </source>
</evidence>
<keyword evidence="5" id="KW-0964">Secreted</keyword>